<comment type="caution">
    <text evidence="2">The sequence shown here is derived from an EMBL/GenBank/DDBJ whole genome shotgun (WGS) entry which is preliminary data.</text>
</comment>
<dbReference type="Proteomes" id="UP000295142">
    <property type="component" value="Unassembled WGS sequence"/>
</dbReference>
<evidence type="ECO:0000256" key="1">
    <source>
        <dbReference type="SAM" id="Phobius"/>
    </source>
</evidence>
<gene>
    <name evidence="2" type="ORF">EV655_106131</name>
</gene>
<keyword evidence="3" id="KW-1185">Reference proteome</keyword>
<feature type="transmembrane region" description="Helical" evidence="1">
    <location>
        <begin position="69"/>
        <end position="91"/>
    </location>
</feature>
<accession>A0A4R2KLP0</accession>
<keyword evidence="1" id="KW-0812">Transmembrane</keyword>
<sequence length="226" mass="24586">MIHPARHPPRGASKRRSFLSCGRTISGRNRCNERGVCRMSSERDFFGRGGLLAAVALLAYLLFLSGLLIGPAVPVLILLAAAGVAATVAHLKNPEATRRWFSRFVRRDPVRRGAARRPRDRAVPLVARHRDMSLAMPTASGTEAERGLPAGSPLLRLPLIRGWRSPREMARDFVLLGLAGVALLLTGVALPDWPVLSWIGRVLSVVGALCILVGSGVVYSYWRSRA</sequence>
<feature type="transmembrane region" description="Helical" evidence="1">
    <location>
        <begin position="45"/>
        <end position="63"/>
    </location>
</feature>
<evidence type="ECO:0000313" key="3">
    <source>
        <dbReference type="Proteomes" id="UP000295142"/>
    </source>
</evidence>
<protein>
    <submittedName>
        <fullName evidence="2">Uncharacterized protein</fullName>
    </submittedName>
</protein>
<feature type="transmembrane region" description="Helical" evidence="1">
    <location>
        <begin position="202"/>
        <end position="222"/>
    </location>
</feature>
<reference evidence="2 3" key="1">
    <citation type="submission" date="2019-03" db="EMBL/GenBank/DDBJ databases">
        <title>Genomic Encyclopedia of Type Strains, Phase IV (KMG-IV): sequencing the most valuable type-strain genomes for metagenomic binning, comparative biology and taxonomic classification.</title>
        <authorList>
            <person name="Goeker M."/>
        </authorList>
    </citation>
    <scope>NUCLEOTIDE SEQUENCE [LARGE SCALE GENOMIC DNA]</scope>
    <source>
        <strain evidence="2 3">DSM 4868</strain>
    </source>
</reference>
<organism evidence="2 3">
    <name type="scientific">Rhodovulum euryhalinum</name>
    <dbReference type="NCBI Taxonomy" id="35805"/>
    <lineage>
        <taxon>Bacteria</taxon>
        <taxon>Pseudomonadati</taxon>
        <taxon>Pseudomonadota</taxon>
        <taxon>Alphaproteobacteria</taxon>
        <taxon>Rhodobacterales</taxon>
        <taxon>Paracoccaceae</taxon>
        <taxon>Rhodovulum</taxon>
    </lineage>
</organism>
<dbReference type="EMBL" id="SLWW01000006">
    <property type="protein sequence ID" value="TCO71639.1"/>
    <property type="molecule type" value="Genomic_DNA"/>
</dbReference>
<keyword evidence="1" id="KW-0472">Membrane</keyword>
<dbReference type="AlphaFoldDB" id="A0A4R2KLP0"/>
<keyword evidence="1" id="KW-1133">Transmembrane helix</keyword>
<proteinExistence type="predicted"/>
<feature type="transmembrane region" description="Helical" evidence="1">
    <location>
        <begin position="173"/>
        <end position="190"/>
    </location>
</feature>
<evidence type="ECO:0000313" key="2">
    <source>
        <dbReference type="EMBL" id="TCO71639.1"/>
    </source>
</evidence>
<name>A0A4R2KLP0_9RHOB</name>